<reference evidence="2 3" key="1">
    <citation type="submission" date="2019-01" db="EMBL/GenBank/DDBJ databases">
        <title>Sequencing of cultivated peanut Arachis hypogaea provides insights into genome evolution and oil improvement.</title>
        <authorList>
            <person name="Chen X."/>
        </authorList>
    </citation>
    <scope>NUCLEOTIDE SEQUENCE [LARGE SCALE GENOMIC DNA]</scope>
    <source>
        <strain evidence="3">cv. Fuhuasheng</strain>
        <tissue evidence="2">Leaves</tissue>
    </source>
</reference>
<feature type="region of interest" description="Disordered" evidence="1">
    <location>
        <begin position="75"/>
        <end position="120"/>
    </location>
</feature>
<accession>A0A444XKL3</accession>
<proteinExistence type="predicted"/>
<keyword evidence="3" id="KW-1185">Reference proteome</keyword>
<gene>
    <name evidence="2" type="ORF">Ahy_B09g096440</name>
</gene>
<evidence type="ECO:0000256" key="1">
    <source>
        <dbReference type="SAM" id="MobiDB-lite"/>
    </source>
</evidence>
<dbReference type="AlphaFoldDB" id="A0A444XKL3"/>
<evidence type="ECO:0000313" key="2">
    <source>
        <dbReference type="EMBL" id="RYQ90224.1"/>
    </source>
</evidence>
<comment type="caution">
    <text evidence="2">The sequence shown here is derived from an EMBL/GenBank/DDBJ whole genome shotgun (WGS) entry which is preliminary data.</text>
</comment>
<dbReference type="EMBL" id="SDMP01000019">
    <property type="protein sequence ID" value="RYQ90224.1"/>
    <property type="molecule type" value="Genomic_DNA"/>
</dbReference>
<feature type="compositionally biased region" description="Acidic residues" evidence="1">
    <location>
        <begin position="81"/>
        <end position="92"/>
    </location>
</feature>
<name>A0A444XKL3_ARAHY</name>
<organism evidence="2 3">
    <name type="scientific">Arachis hypogaea</name>
    <name type="common">Peanut</name>
    <dbReference type="NCBI Taxonomy" id="3818"/>
    <lineage>
        <taxon>Eukaryota</taxon>
        <taxon>Viridiplantae</taxon>
        <taxon>Streptophyta</taxon>
        <taxon>Embryophyta</taxon>
        <taxon>Tracheophyta</taxon>
        <taxon>Spermatophyta</taxon>
        <taxon>Magnoliopsida</taxon>
        <taxon>eudicotyledons</taxon>
        <taxon>Gunneridae</taxon>
        <taxon>Pentapetalae</taxon>
        <taxon>rosids</taxon>
        <taxon>fabids</taxon>
        <taxon>Fabales</taxon>
        <taxon>Fabaceae</taxon>
        <taxon>Papilionoideae</taxon>
        <taxon>50 kb inversion clade</taxon>
        <taxon>dalbergioids sensu lato</taxon>
        <taxon>Dalbergieae</taxon>
        <taxon>Pterocarpus clade</taxon>
        <taxon>Arachis</taxon>
    </lineage>
</organism>
<dbReference type="Proteomes" id="UP000289738">
    <property type="component" value="Chromosome B09"/>
</dbReference>
<protein>
    <submittedName>
        <fullName evidence="2">Uncharacterized protein</fullName>
    </submittedName>
</protein>
<evidence type="ECO:0000313" key="3">
    <source>
        <dbReference type="Proteomes" id="UP000289738"/>
    </source>
</evidence>
<sequence length="160" mass="16866">MQVLFHCHRQFPEVRTPELLAKLVDVASSSGSSNRNMHSTGHVASSSALPVRSSSAVPARSSPPCVPVIGEVAAPERVEDALQDDDDDDDVESATIAVDDSNEETPRTTPPVGGGVSSSGTNQYPPPLLCSGLGCHGASGRSFCTCWLRGERLAKCKRHV</sequence>